<feature type="transmembrane region" description="Helical" evidence="1">
    <location>
        <begin position="6"/>
        <end position="30"/>
    </location>
</feature>
<evidence type="ECO:0000313" key="3">
    <source>
        <dbReference type="Proteomes" id="UP001634007"/>
    </source>
</evidence>
<organism evidence="2 3">
    <name type="scientific">Eucalyptus globulus</name>
    <name type="common">Tasmanian blue gum</name>
    <dbReference type="NCBI Taxonomy" id="34317"/>
    <lineage>
        <taxon>Eukaryota</taxon>
        <taxon>Viridiplantae</taxon>
        <taxon>Streptophyta</taxon>
        <taxon>Embryophyta</taxon>
        <taxon>Tracheophyta</taxon>
        <taxon>Spermatophyta</taxon>
        <taxon>Magnoliopsida</taxon>
        <taxon>eudicotyledons</taxon>
        <taxon>Gunneridae</taxon>
        <taxon>Pentapetalae</taxon>
        <taxon>rosids</taxon>
        <taxon>malvids</taxon>
        <taxon>Myrtales</taxon>
        <taxon>Myrtaceae</taxon>
        <taxon>Myrtoideae</taxon>
        <taxon>Eucalypteae</taxon>
        <taxon>Eucalyptus</taxon>
    </lineage>
</organism>
<keyword evidence="1" id="KW-1133">Transmembrane helix</keyword>
<dbReference type="EMBL" id="JBJKBG010000010">
    <property type="protein sequence ID" value="KAL3720469.1"/>
    <property type="molecule type" value="Genomic_DNA"/>
</dbReference>
<dbReference type="InterPro" id="IPR010775">
    <property type="entry name" value="DUF1365"/>
</dbReference>
<keyword evidence="1" id="KW-0472">Membrane</keyword>
<gene>
    <name evidence="2" type="ORF">ACJRO7_005308</name>
</gene>
<evidence type="ECO:0000256" key="1">
    <source>
        <dbReference type="SAM" id="Phobius"/>
    </source>
</evidence>
<sequence>MEALYLLGSIVATCFTSLVLSLVLPLHALLRQLLHHRVATSTGGSSPVDGGSGGSDSAALYEGIIWHERRRPVHHSFRYTV</sequence>
<proteinExistence type="predicted"/>
<dbReference type="AlphaFoldDB" id="A0ABD3J2Y3"/>
<name>A0ABD3J2Y3_EUCGL</name>
<protein>
    <submittedName>
        <fullName evidence="2">Uncharacterized protein</fullName>
    </submittedName>
</protein>
<dbReference type="PANTHER" id="PTHR33973">
    <property type="entry name" value="OS07G0153300 PROTEIN"/>
    <property type="match status" value="1"/>
</dbReference>
<dbReference type="PANTHER" id="PTHR33973:SF4">
    <property type="entry name" value="OS07G0153300 PROTEIN"/>
    <property type="match status" value="1"/>
</dbReference>
<keyword evidence="1" id="KW-0812">Transmembrane</keyword>
<reference evidence="2 3" key="1">
    <citation type="submission" date="2024-11" db="EMBL/GenBank/DDBJ databases">
        <title>Chromosome-level genome assembly of Eucalyptus globulus Labill. provides insights into its genome evolution.</title>
        <authorList>
            <person name="Li X."/>
        </authorList>
    </citation>
    <scope>NUCLEOTIDE SEQUENCE [LARGE SCALE GENOMIC DNA]</scope>
    <source>
        <strain evidence="2">CL2024</strain>
        <tissue evidence="2">Fresh tender leaves</tissue>
    </source>
</reference>
<keyword evidence="3" id="KW-1185">Reference proteome</keyword>
<dbReference type="Proteomes" id="UP001634007">
    <property type="component" value="Unassembled WGS sequence"/>
</dbReference>
<evidence type="ECO:0000313" key="2">
    <source>
        <dbReference type="EMBL" id="KAL3720469.1"/>
    </source>
</evidence>
<comment type="caution">
    <text evidence="2">The sequence shown here is derived from an EMBL/GenBank/DDBJ whole genome shotgun (WGS) entry which is preliminary data.</text>
</comment>
<feature type="non-terminal residue" evidence="2">
    <location>
        <position position="81"/>
    </location>
</feature>
<accession>A0ABD3J2Y3</accession>